<reference evidence="1 2" key="1">
    <citation type="journal article" date="2012" name="Stand. Genomic Sci.">
        <title>Complete genome sequence of Pyrobaculum oguniense.</title>
        <authorList>
            <person name="Bernick D.L."/>
            <person name="Karplus K."/>
            <person name="Lui L.M."/>
            <person name="Coker J.K."/>
            <person name="Murphy J.N."/>
            <person name="Chan P.P."/>
            <person name="Cozen A.E."/>
            <person name="Lowe T.M."/>
        </authorList>
    </citation>
    <scope>NUCLEOTIDE SEQUENCE [LARGE SCALE GENOMIC DNA]</scope>
    <source>
        <strain evidence="1 2">TE7</strain>
    </source>
</reference>
<dbReference type="KEGG" id="pog:Pogu_2799"/>
<dbReference type="EMBL" id="CP003316">
    <property type="protein sequence ID" value="AFA40826.1"/>
    <property type="molecule type" value="Genomic_DNA"/>
</dbReference>
<dbReference type="Proteomes" id="UP000009062">
    <property type="component" value="Chromosome"/>
</dbReference>
<organism evidence="1 2">
    <name type="scientific">Pyrobaculum oguniense (strain DSM 13380 / JCM 10595 / TE7)</name>
    <dbReference type="NCBI Taxonomy" id="698757"/>
    <lineage>
        <taxon>Archaea</taxon>
        <taxon>Thermoproteota</taxon>
        <taxon>Thermoprotei</taxon>
        <taxon>Thermoproteales</taxon>
        <taxon>Thermoproteaceae</taxon>
        <taxon>Pyrobaculum</taxon>
    </lineage>
</organism>
<name>H6QC34_PYROT</name>
<keyword evidence="2" id="KW-1185">Reference proteome</keyword>
<dbReference type="AlphaFoldDB" id="H6QC34"/>
<sequence length="142" mass="15780">MATSLAIYLHLKTARAVLVDRSPDRKGAWLVRGYAKAAQSPEEAKAMGAEYAVIDALPYEVPGADRYVLVIEPRHKPPQLKNIFVVVNKAGRVLAQPFAKNAIPFDDSVHWAMSTGHPPIAVRNVKSWKRLRDVVKWVAESL</sequence>
<proteinExistence type="predicted"/>
<dbReference type="STRING" id="698757.Pogu_2799"/>
<evidence type="ECO:0000313" key="2">
    <source>
        <dbReference type="Proteomes" id="UP000009062"/>
    </source>
</evidence>
<accession>H6QC34</accession>
<protein>
    <submittedName>
        <fullName evidence="1">Uncharacterized protein</fullName>
    </submittedName>
</protein>
<gene>
    <name evidence="1" type="ordered locus">Pogu_2799</name>
</gene>
<dbReference type="HOGENOM" id="CLU_1607222_0_0_2"/>
<evidence type="ECO:0000313" key="1">
    <source>
        <dbReference type="EMBL" id="AFA40826.1"/>
    </source>
</evidence>